<accession>E1RH88</accession>
<dbReference type="HOGENOM" id="CLU_107895_0_0_2"/>
<dbReference type="RefSeq" id="WP_013329569.1">
    <property type="nucleotide sequence ID" value="NC_014507.1"/>
</dbReference>
<dbReference type="AlphaFoldDB" id="E1RH88"/>
<dbReference type="eggNOG" id="arCOG05305">
    <property type="taxonomic scope" value="Archaea"/>
</dbReference>
<dbReference type="GeneID" id="9744110"/>
<evidence type="ECO:0008006" key="3">
    <source>
        <dbReference type="Google" id="ProtNLM"/>
    </source>
</evidence>
<protein>
    <recommendedName>
        <fullName evidence="3">Transposase</fullName>
    </recommendedName>
</protein>
<name>E1RH88_METP4</name>
<dbReference type="KEGG" id="mpi:Mpet_1638"/>
<dbReference type="OrthoDB" id="114322at2157"/>
<sequence>MVNMRGDPSISPVVSEIVNAALWGMEGIRFENLDKCPYCKGKIRGYDFKKKHFACVLSEGKPYYIDVAVKRFFCHECGRLSYAYEPFYPGTRMGIPVVDLCVSLGSSMPFNRVSGVLKKMNVVVDRGTVRNYVNMQYHEERCVDMFGLNLPFSIMNLGIKVINKAGAPMSGDEALVAMGFDPHKLKGLY</sequence>
<dbReference type="Proteomes" id="UP000006565">
    <property type="component" value="Chromosome"/>
</dbReference>
<dbReference type="EMBL" id="CP002117">
    <property type="protein sequence ID" value="ADN36392.1"/>
    <property type="molecule type" value="Genomic_DNA"/>
</dbReference>
<evidence type="ECO:0000313" key="2">
    <source>
        <dbReference type="Proteomes" id="UP000006565"/>
    </source>
</evidence>
<reference evidence="1 2" key="1">
    <citation type="journal article" date="2010" name="Stand. Genomic Sci.">
        <title>Complete genome sequence of Methanoplanus petrolearius type strain (SEBR 4847).</title>
        <authorList>
            <person name="Brambilla E."/>
            <person name="Djao O.D."/>
            <person name="Daligault H."/>
            <person name="Lapidus A."/>
            <person name="Lucas S."/>
            <person name="Hammon N."/>
            <person name="Nolan M."/>
            <person name="Tice H."/>
            <person name="Cheng J.F."/>
            <person name="Han C."/>
            <person name="Tapia R."/>
            <person name="Goodwin L."/>
            <person name="Pitluck S."/>
            <person name="Liolios K."/>
            <person name="Ivanova N."/>
            <person name="Mavromatis K."/>
            <person name="Mikhailova N."/>
            <person name="Pati A."/>
            <person name="Chen A."/>
            <person name="Palaniappan K."/>
            <person name="Land M."/>
            <person name="Hauser L."/>
            <person name="Chang Y.J."/>
            <person name="Jeffries C.D."/>
            <person name="Rohde M."/>
            <person name="Spring S."/>
            <person name="Sikorski J."/>
            <person name="Goker M."/>
            <person name="Woyke T."/>
            <person name="Bristow J."/>
            <person name="Eisen J.A."/>
            <person name="Markowitz V."/>
            <person name="Hugenholtz P."/>
            <person name="Kyrpides N.C."/>
            <person name="Klenk H.P."/>
        </authorList>
    </citation>
    <scope>NUCLEOTIDE SEQUENCE [LARGE SCALE GENOMIC DNA]</scope>
    <source>
        <strain evidence="2">DSM 11571 / OCM 486 / SEBR 4847</strain>
    </source>
</reference>
<gene>
    <name evidence="1" type="ordered locus">Mpet_1638</name>
</gene>
<organism evidence="1 2">
    <name type="scientific">Methanolacinia petrolearia (strain DSM 11571 / OCM 486 / SEBR 4847)</name>
    <name type="common">Methanoplanus petrolearius</name>
    <dbReference type="NCBI Taxonomy" id="679926"/>
    <lineage>
        <taxon>Archaea</taxon>
        <taxon>Methanobacteriati</taxon>
        <taxon>Methanobacteriota</taxon>
        <taxon>Stenosarchaea group</taxon>
        <taxon>Methanomicrobia</taxon>
        <taxon>Methanomicrobiales</taxon>
        <taxon>Methanomicrobiaceae</taxon>
        <taxon>Methanolacinia</taxon>
    </lineage>
</organism>
<proteinExistence type="predicted"/>
<evidence type="ECO:0000313" key="1">
    <source>
        <dbReference type="EMBL" id="ADN36392.1"/>
    </source>
</evidence>
<keyword evidence="2" id="KW-1185">Reference proteome</keyword>